<dbReference type="GO" id="GO:0005524">
    <property type="term" value="F:ATP binding"/>
    <property type="evidence" value="ECO:0007669"/>
    <property type="project" value="UniProtKB-KW"/>
</dbReference>
<keyword evidence="1" id="KW-0547">Nucleotide-binding</keyword>
<reference evidence="5" key="1">
    <citation type="submission" date="2024-07" db="EMBL/GenBank/DDBJ databases">
        <title>Halotolerant mesophilic bacterium Ornithinibacillus sp. 4-3, sp. nov., isolated from soil.</title>
        <authorList>
            <person name="Sidarenka A.V."/>
            <person name="Guliayeva D.E."/>
            <person name="Leanovich S.I."/>
            <person name="Hileuskaya K.S."/>
            <person name="Akhremchuk A.E."/>
            <person name="Sikolenko M.A."/>
            <person name="Valentovich L.N."/>
        </authorList>
    </citation>
    <scope>NUCLEOTIDE SEQUENCE</scope>
    <source>
        <strain evidence="5">4-3</strain>
    </source>
</reference>
<sequence length="523" mass="60077">MLLLKAFQLKYSIAERQLLDIQELKIYRQDRIGLIGINGSGKTTLLKALANEQQIETGTIIHHASYAWIPQWKDNNTSESGGEVTQRYIQEALNKHPDLLLADEPTTNLDTINIEELESSLQEWDGAFIIVSHDRVFLDALCTTIWELDDGKLTIYKGNYSDYVEQKKHERRNQELAYEKYVREKKQLENAIQLKEIKANRATKKPKRVSNSEASIIGAKPYYANKQKKLRKTAKALETRLEKLEVVEKTKENPSLKMDVFNHEHFHRRIILRIEDVSAAIEDRILWKHANFQVYGGDKLAIIGDNGVGKTTFLRKIIQQDEGISLSPAVKIGYFSQNLNTLNEKQTILENVQISSVQSEALIRTVLARMNFVKDDVYKTVHVLSGGERVKVALAKVLLSEANILILDEPTNYLDVNAMEALESLLVEYEGTVIYVSHDRRFIEKTATRIIEIVEQKVKVFEGTYQQFIESKKTKPKEDNRDQLLLIETQITEVLSRLSIEPSAALENEFQQLLQKKRDIQNN</sequence>
<evidence type="ECO:0000256" key="1">
    <source>
        <dbReference type="ARBA" id="ARBA00022741"/>
    </source>
</evidence>
<dbReference type="CDD" id="cd03221">
    <property type="entry name" value="ABCF_EF-3"/>
    <property type="match status" value="2"/>
</dbReference>
<evidence type="ECO:0000313" key="5">
    <source>
        <dbReference type="EMBL" id="XDK31770.1"/>
    </source>
</evidence>
<dbReference type="EMBL" id="CP162599">
    <property type="protein sequence ID" value="XDK31770.1"/>
    <property type="molecule type" value="Genomic_DNA"/>
</dbReference>
<dbReference type="InterPro" id="IPR017871">
    <property type="entry name" value="ABC_transporter-like_CS"/>
</dbReference>
<organism evidence="5">
    <name type="scientific">Ornithinibacillus sp. 4-3</name>
    <dbReference type="NCBI Taxonomy" id="3231488"/>
    <lineage>
        <taxon>Bacteria</taxon>
        <taxon>Bacillati</taxon>
        <taxon>Bacillota</taxon>
        <taxon>Bacilli</taxon>
        <taxon>Bacillales</taxon>
        <taxon>Bacillaceae</taxon>
        <taxon>Ornithinibacillus</taxon>
    </lineage>
</organism>
<dbReference type="InterPro" id="IPR032781">
    <property type="entry name" value="ABC_tran_Xtn"/>
</dbReference>
<dbReference type="PANTHER" id="PTHR42855">
    <property type="entry name" value="ABC TRANSPORTER ATP-BINDING SUBUNIT"/>
    <property type="match status" value="1"/>
</dbReference>
<dbReference type="InterPro" id="IPR003593">
    <property type="entry name" value="AAA+_ATPase"/>
</dbReference>
<evidence type="ECO:0000259" key="4">
    <source>
        <dbReference type="PROSITE" id="PS50893"/>
    </source>
</evidence>
<dbReference type="InterPro" id="IPR003439">
    <property type="entry name" value="ABC_transporter-like_ATP-bd"/>
</dbReference>
<dbReference type="GO" id="GO:0016887">
    <property type="term" value="F:ATP hydrolysis activity"/>
    <property type="evidence" value="ECO:0007669"/>
    <property type="project" value="InterPro"/>
</dbReference>
<gene>
    <name evidence="5" type="ORF">AB4Y30_12130</name>
</gene>
<proteinExistence type="predicted"/>
<dbReference type="SUPFAM" id="SSF52540">
    <property type="entry name" value="P-loop containing nucleoside triphosphate hydrolases"/>
    <property type="match status" value="2"/>
</dbReference>
<dbReference type="AlphaFoldDB" id="A0AB39HMH3"/>
<evidence type="ECO:0000256" key="3">
    <source>
        <dbReference type="SAM" id="Coils"/>
    </source>
</evidence>
<dbReference type="PANTHER" id="PTHR42855:SF2">
    <property type="entry name" value="DRUG RESISTANCE ABC TRANSPORTER,ATP-BINDING PROTEIN"/>
    <property type="match status" value="1"/>
</dbReference>
<dbReference type="PROSITE" id="PS00211">
    <property type="entry name" value="ABC_TRANSPORTER_1"/>
    <property type="match status" value="1"/>
</dbReference>
<keyword evidence="2" id="KW-0067">ATP-binding</keyword>
<feature type="domain" description="ABC transporter" evidence="4">
    <location>
        <begin position="4"/>
        <end position="176"/>
    </location>
</feature>
<feature type="coiled-coil region" evidence="3">
    <location>
        <begin position="164"/>
        <end position="247"/>
    </location>
</feature>
<dbReference type="RefSeq" id="WP_368652494.1">
    <property type="nucleotide sequence ID" value="NZ_CP162599.1"/>
</dbReference>
<dbReference type="Pfam" id="PF12848">
    <property type="entry name" value="ABC_tran_Xtn"/>
    <property type="match status" value="1"/>
</dbReference>
<dbReference type="Pfam" id="PF00005">
    <property type="entry name" value="ABC_tran"/>
    <property type="match status" value="2"/>
</dbReference>
<dbReference type="NCBIfam" id="NF000170">
    <property type="entry name" value="ABCF_Vga_all"/>
    <property type="match status" value="1"/>
</dbReference>
<feature type="domain" description="ABC transporter" evidence="4">
    <location>
        <begin position="272"/>
        <end position="481"/>
    </location>
</feature>
<keyword evidence="3" id="KW-0175">Coiled coil</keyword>
<name>A0AB39HMH3_9BACI</name>
<dbReference type="PROSITE" id="PS50893">
    <property type="entry name" value="ABC_TRANSPORTER_2"/>
    <property type="match status" value="2"/>
</dbReference>
<dbReference type="NCBIfam" id="NF000355">
    <property type="entry name" value="ribo_prot_ABC_F"/>
    <property type="match status" value="1"/>
</dbReference>
<dbReference type="Gene3D" id="3.40.50.300">
    <property type="entry name" value="P-loop containing nucleotide triphosphate hydrolases"/>
    <property type="match status" value="3"/>
</dbReference>
<accession>A0AB39HMH3</accession>
<protein>
    <submittedName>
        <fullName evidence="5">Vga family ABC-F type ribosomal protection protein</fullName>
    </submittedName>
</protein>
<dbReference type="InterPro" id="IPR027417">
    <property type="entry name" value="P-loop_NTPase"/>
</dbReference>
<evidence type="ECO:0000256" key="2">
    <source>
        <dbReference type="ARBA" id="ARBA00022840"/>
    </source>
</evidence>
<dbReference type="InterPro" id="IPR051309">
    <property type="entry name" value="ABCF_ATPase"/>
</dbReference>
<dbReference type="SMART" id="SM00382">
    <property type="entry name" value="AAA"/>
    <property type="match status" value="2"/>
</dbReference>